<dbReference type="Proteomes" id="UP001597262">
    <property type="component" value="Unassembled WGS sequence"/>
</dbReference>
<dbReference type="RefSeq" id="WP_379315805.1">
    <property type="nucleotide sequence ID" value="NZ_JBHTLM010000001.1"/>
</dbReference>
<comment type="caution">
    <text evidence="1">The sequence shown here is derived from an EMBL/GenBank/DDBJ whole genome shotgun (WGS) entry which is preliminary data.</text>
</comment>
<reference evidence="2" key="1">
    <citation type="journal article" date="2019" name="Int. J. Syst. Evol. Microbiol.">
        <title>The Global Catalogue of Microorganisms (GCM) 10K type strain sequencing project: providing services to taxonomists for standard genome sequencing and annotation.</title>
        <authorList>
            <consortium name="The Broad Institute Genomics Platform"/>
            <consortium name="The Broad Institute Genome Sequencing Center for Infectious Disease"/>
            <person name="Wu L."/>
            <person name="Ma J."/>
        </authorList>
    </citation>
    <scope>NUCLEOTIDE SEQUENCE [LARGE SCALE GENOMIC DNA]</scope>
    <source>
        <strain evidence="2">CCUG 59189</strain>
    </source>
</reference>
<name>A0ABW3RRA2_9BACL</name>
<protein>
    <submittedName>
        <fullName evidence="1">Uncharacterized protein</fullName>
    </submittedName>
</protein>
<keyword evidence="2" id="KW-1185">Reference proteome</keyword>
<organism evidence="1 2">
    <name type="scientific">Paenibacillus puldeungensis</name>
    <dbReference type="NCBI Taxonomy" id="696536"/>
    <lineage>
        <taxon>Bacteria</taxon>
        <taxon>Bacillati</taxon>
        <taxon>Bacillota</taxon>
        <taxon>Bacilli</taxon>
        <taxon>Bacillales</taxon>
        <taxon>Paenibacillaceae</taxon>
        <taxon>Paenibacillus</taxon>
    </lineage>
</organism>
<evidence type="ECO:0000313" key="1">
    <source>
        <dbReference type="EMBL" id="MFD1174939.1"/>
    </source>
</evidence>
<sequence>MDQQEYARYLLGLLGESAEEGEKIDEDRFYGYFQCYMPSGKGVERTFEPLANGGEYLNRIRPIYEMLDPRDFEGDTVPGYFNGETEELSEEKLKELGENLLGRLIALFSEHTQEEPDEAAEYLKSISNITVLPKEKIEAYRDDQEESVYEELSDLISDCTDYDEPISILREAYYSIACDYWVSYYLQWPQYEELKDSDPLAPYFELYRCGYSVSFNEQALYIGRL</sequence>
<accession>A0ABW3RRA2</accession>
<dbReference type="EMBL" id="JBHTLM010000001">
    <property type="protein sequence ID" value="MFD1174939.1"/>
    <property type="molecule type" value="Genomic_DNA"/>
</dbReference>
<evidence type="ECO:0000313" key="2">
    <source>
        <dbReference type="Proteomes" id="UP001597262"/>
    </source>
</evidence>
<proteinExistence type="predicted"/>
<gene>
    <name evidence="1" type="ORF">ACFQ3W_01280</name>
</gene>